<name>A0ABZ1NVD7_STRVL</name>
<keyword evidence="7" id="KW-1185">Reference proteome</keyword>
<keyword evidence="2" id="KW-0238">DNA-binding</keyword>
<evidence type="ECO:0000256" key="2">
    <source>
        <dbReference type="ARBA" id="ARBA00023125"/>
    </source>
</evidence>
<feature type="region of interest" description="Disordered" evidence="4">
    <location>
        <begin position="331"/>
        <end position="363"/>
    </location>
</feature>
<dbReference type="Gene3D" id="3.40.50.2300">
    <property type="match status" value="2"/>
</dbReference>
<keyword evidence="1" id="KW-0805">Transcription regulation</keyword>
<dbReference type="EMBL" id="CP107906">
    <property type="protein sequence ID" value="WUG95733.1"/>
    <property type="molecule type" value="Genomic_DNA"/>
</dbReference>
<sequence length="363" mass="38325">MAANRRPTMADVAREVGVSAKTVSRVLNEDGYASAETREQVLAAVAKLGFQPNLMARNIRVGGPDTTIGLVIPDLANPFFGAVARAIEDAVGERGLTLLMGSSADDPDRERALTDKFLARRVSILIVVPSVGADHSHLKSHRSAGLPIVFLDRPGVGLPTDSIVSSNRAGAKDGVAHLIAHGHRRVGFVGDLPVKLYTRRERLAGYRAALQGAGIPHDRSLVANAHDQRGAEAATAQLLELADPPTALFAGNNIMALGIVAELARGKRKDVAVVAFDDISLAEALEPALTVVAQDPEELGRSAAATALARLDGDRSRARTIRVPTRLIVRGSGEQPAPKPQAARRCRTTGRDHAQMASAGRVP</sequence>
<organism evidence="6 7">
    <name type="scientific">Streptomyces violaceus</name>
    <name type="common">Streptomyces venezuelae</name>
    <dbReference type="NCBI Taxonomy" id="1936"/>
    <lineage>
        <taxon>Bacteria</taxon>
        <taxon>Bacillati</taxon>
        <taxon>Actinomycetota</taxon>
        <taxon>Actinomycetes</taxon>
        <taxon>Kitasatosporales</taxon>
        <taxon>Streptomycetaceae</taxon>
        <taxon>Streptomyces</taxon>
    </lineage>
</organism>
<evidence type="ECO:0000256" key="1">
    <source>
        <dbReference type="ARBA" id="ARBA00023015"/>
    </source>
</evidence>
<gene>
    <name evidence="6" type="ORF">OHB29_23400</name>
</gene>
<dbReference type="InterPro" id="IPR010982">
    <property type="entry name" value="Lambda_DNA-bd_dom_sf"/>
</dbReference>
<evidence type="ECO:0000256" key="4">
    <source>
        <dbReference type="SAM" id="MobiDB-lite"/>
    </source>
</evidence>
<dbReference type="Pfam" id="PF00356">
    <property type="entry name" value="LacI"/>
    <property type="match status" value="1"/>
</dbReference>
<dbReference type="SUPFAM" id="SSF47413">
    <property type="entry name" value="lambda repressor-like DNA-binding domains"/>
    <property type="match status" value="1"/>
</dbReference>
<dbReference type="PANTHER" id="PTHR30146">
    <property type="entry name" value="LACI-RELATED TRANSCRIPTIONAL REPRESSOR"/>
    <property type="match status" value="1"/>
</dbReference>
<evidence type="ECO:0000313" key="7">
    <source>
        <dbReference type="Proteomes" id="UP001341259"/>
    </source>
</evidence>
<dbReference type="PRINTS" id="PR00036">
    <property type="entry name" value="HTHLACI"/>
</dbReference>
<evidence type="ECO:0000313" key="6">
    <source>
        <dbReference type="EMBL" id="WUG95733.1"/>
    </source>
</evidence>
<dbReference type="Pfam" id="PF13377">
    <property type="entry name" value="Peripla_BP_3"/>
    <property type="match status" value="1"/>
</dbReference>
<evidence type="ECO:0000259" key="5">
    <source>
        <dbReference type="PROSITE" id="PS50932"/>
    </source>
</evidence>
<evidence type="ECO:0000256" key="3">
    <source>
        <dbReference type="ARBA" id="ARBA00023163"/>
    </source>
</evidence>
<feature type="domain" description="HTH lacI-type" evidence="5">
    <location>
        <begin position="7"/>
        <end position="61"/>
    </location>
</feature>
<dbReference type="RefSeq" id="WP_328341326.1">
    <property type="nucleotide sequence ID" value="NZ_CP107906.1"/>
</dbReference>
<dbReference type="PROSITE" id="PS50932">
    <property type="entry name" value="HTH_LACI_2"/>
    <property type="match status" value="1"/>
</dbReference>
<dbReference type="InterPro" id="IPR028082">
    <property type="entry name" value="Peripla_BP_I"/>
</dbReference>
<dbReference type="PROSITE" id="PS00356">
    <property type="entry name" value="HTH_LACI_1"/>
    <property type="match status" value="1"/>
</dbReference>
<keyword evidence="3" id="KW-0804">Transcription</keyword>
<protein>
    <submittedName>
        <fullName evidence="6">LacI family transcriptional regulator</fullName>
    </submittedName>
</protein>
<dbReference type="Gene3D" id="1.10.260.40">
    <property type="entry name" value="lambda repressor-like DNA-binding domains"/>
    <property type="match status" value="1"/>
</dbReference>
<reference evidence="6 7" key="1">
    <citation type="submission" date="2022-10" db="EMBL/GenBank/DDBJ databases">
        <title>The complete genomes of actinobacterial strains from the NBC collection.</title>
        <authorList>
            <person name="Joergensen T.S."/>
            <person name="Alvarez Arevalo M."/>
            <person name="Sterndorff E.B."/>
            <person name="Faurdal D."/>
            <person name="Vuksanovic O."/>
            <person name="Mourched A.-S."/>
            <person name="Charusanti P."/>
            <person name="Shaw S."/>
            <person name="Blin K."/>
            <person name="Weber T."/>
        </authorList>
    </citation>
    <scope>NUCLEOTIDE SEQUENCE [LARGE SCALE GENOMIC DNA]</scope>
    <source>
        <strain evidence="6 7">NBC_00456</strain>
    </source>
</reference>
<dbReference type="Proteomes" id="UP001341259">
    <property type="component" value="Chromosome"/>
</dbReference>
<proteinExistence type="predicted"/>
<dbReference type="InterPro" id="IPR000843">
    <property type="entry name" value="HTH_LacI"/>
</dbReference>
<dbReference type="SUPFAM" id="SSF53822">
    <property type="entry name" value="Periplasmic binding protein-like I"/>
    <property type="match status" value="1"/>
</dbReference>
<dbReference type="SMART" id="SM00354">
    <property type="entry name" value="HTH_LACI"/>
    <property type="match status" value="1"/>
</dbReference>
<dbReference type="CDD" id="cd06267">
    <property type="entry name" value="PBP1_LacI_sugar_binding-like"/>
    <property type="match status" value="1"/>
</dbReference>
<dbReference type="InterPro" id="IPR046335">
    <property type="entry name" value="LacI/GalR-like_sensor"/>
</dbReference>
<dbReference type="CDD" id="cd01392">
    <property type="entry name" value="HTH_LacI"/>
    <property type="match status" value="1"/>
</dbReference>
<accession>A0ABZ1NVD7</accession>
<dbReference type="PANTHER" id="PTHR30146:SF109">
    <property type="entry name" value="HTH-TYPE TRANSCRIPTIONAL REGULATOR GALS"/>
    <property type="match status" value="1"/>
</dbReference>